<evidence type="ECO:0000313" key="2">
    <source>
        <dbReference type="EMBL" id="TXC78761.1"/>
    </source>
</evidence>
<keyword evidence="3" id="KW-1185">Reference proteome</keyword>
<dbReference type="Gene3D" id="3.20.20.150">
    <property type="entry name" value="Divalent-metal-dependent TIM barrel enzymes"/>
    <property type="match status" value="1"/>
</dbReference>
<evidence type="ECO:0000259" key="1">
    <source>
        <dbReference type="Pfam" id="PF01261"/>
    </source>
</evidence>
<dbReference type="AlphaFoldDB" id="A0A5C6V281"/>
<dbReference type="Proteomes" id="UP000321363">
    <property type="component" value="Unassembled WGS sequence"/>
</dbReference>
<gene>
    <name evidence="2" type="ORF">FS935_22375</name>
</gene>
<keyword evidence="2" id="KW-0413">Isomerase</keyword>
<name>A0A5C6V281_9BACI</name>
<sequence length="259" mass="30630">MQNIRLKAALNREQIQNRLSYKPEIIELHLVEKDLYQPHRIISYIQLIKSRGARVYLHHPMKYQGQYLDIISTDPDMRRFYDWSCEVLADICKKENIKCVIHCHYMQSESSHLTDRNKRLETKHRIEEILTICRTVFLWEDTTQGIFSANNPYLLSEIVQPLNLSLNIDISHSFIALKGDNNALKKHLELYHKHADYFHLVDSYGVEHDSLPLGKGKVDWKMVKPFIGDTDFIFEIDLKKSNYLDCNLMIESARYYNEV</sequence>
<organism evidence="2 3">
    <name type="scientific">Metabacillus litoralis</name>
    <dbReference type="NCBI Taxonomy" id="152268"/>
    <lineage>
        <taxon>Bacteria</taxon>
        <taxon>Bacillati</taxon>
        <taxon>Bacillota</taxon>
        <taxon>Bacilli</taxon>
        <taxon>Bacillales</taxon>
        <taxon>Bacillaceae</taxon>
        <taxon>Metabacillus</taxon>
    </lineage>
</organism>
<comment type="caution">
    <text evidence="2">The sequence shown here is derived from an EMBL/GenBank/DDBJ whole genome shotgun (WGS) entry which is preliminary data.</text>
</comment>
<proteinExistence type="predicted"/>
<dbReference type="InterPro" id="IPR036237">
    <property type="entry name" value="Xyl_isomerase-like_sf"/>
</dbReference>
<reference evidence="2 3" key="1">
    <citation type="journal article" date="2005" name="Int. J. Syst. Evol. Microbiol.">
        <title>Bacillus litoralis sp. nov., isolated from a tidal flat of the Yellow Sea in Korea.</title>
        <authorList>
            <person name="Yoon J.H."/>
            <person name="Oh T.K."/>
        </authorList>
    </citation>
    <scope>NUCLEOTIDE SEQUENCE [LARGE SCALE GENOMIC DNA]</scope>
    <source>
        <strain evidence="2 3">SW-211</strain>
    </source>
</reference>
<protein>
    <submittedName>
        <fullName evidence="2">Sugar phosphate isomerase/epimerase</fullName>
    </submittedName>
</protein>
<feature type="domain" description="Xylose isomerase-like TIM barrel" evidence="1">
    <location>
        <begin position="38"/>
        <end position="232"/>
    </location>
</feature>
<dbReference type="OrthoDB" id="2799545at2"/>
<dbReference type="SUPFAM" id="SSF51658">
    <property type="entry name" value="Xylose isomerase-like"/>
    <property type="match status" value="1"/>
</dbReference>
<dbReference type="InterPro" id="IPR013022">
    <property type="entry name" value="Xyl_isomerase-like_TIM-brl"/>
</dbReference>
<dbReference type="GO" id="GO:0016853">
    <property type="term" value="F:isomerase activity"/>
    <property type="evidence" value="ECO:0007669"/>
    <property type="project" value="UniProtKB-KW"/>
</dbReference>
<evidence type="ECO:0000313" key="3">
    <source>
        <dbReference type="Proteomes" id="UP000321363"/>
    </source>
</evidence>
<accession>A0A5C6V281</accession>
<dbReference type="Pfam" id="PF01261">
    <property type="entry name" value="AP_endonuc_2"/>
    <property type="match status" value="1"/>
</dbReference>
<dbReference type="EMBL" id="VOQF01000029">
    <property type="protein sequence ID" value="TXC78761.1"/>
    <property type="molecule type" value="Genomic_DNA"/>
</dbReference>